<dbReference type="RefSeq" id="WP_015019940.1">
    <property type="nucleotide sequence ID" value="NC_018719.1"/>
</dbReference>
<evidence type="ECO:0000313" key="1">
    <source>
        <dbReference type="EMBL" id="AFU59405.1"/>
    </source>
</evidence>
<reference evidence="1 2" key="1">
    <citation type="journal article" date="2012" name="Environ. Microbiol.">
        <title>The genome of the ammonia-oxidizing Candidatus Nitrososphaera gargensis: insights into metabolic versatility and environmental adaptations.</title>
        <authorList>
            <person name="Spang A."/>
            <person name="Poehlein A."/>
            <person name="Offre P."/>
            <person name="Zumbragel S."/>
            <person name="Haider S."/>
            <person name="Rychlik N."/>
            <person name="Nowka B."/>
            <person name="Schmeisser C."/>
            <person name="Lebedeva E.V."/>
            <person name="Rattei T."/>
            <person name="Bohm C."/>
            <person name="Schmid M."/>
            <person name="Galushko A."/>
            <person name="Hatzenpichler R."/>
            <person name="Weinmaier T."/>
            <person name="Daniel R."/>
            <person name="Schleper C."/>
            <person name="Spieck E."/>
            <person name="Streit W."/>
            <person name="Wagner M."/>
        </authorList>
    </citation>
    <scope>NUCLEOTIDE SEQUENCE [LARGE SCALE GENOMIC DNA]</scope>
    <source>
        <strain evidence="2">Ga9.2</strain>
    </source>
</reference>
<dbReference type="AlphaFoldDB" id="K0IHJ0"/>
<dbReference type="InParanoid" id="K0IHJ0"/>
<dbReference type="HOGENOM" id="CLU_2433703_0_0_2"/>
<evidence type="ECO:0000313" key="2">
    <source>
        <dbReference type="Proteomes" id="UP000008037"/>
    </source>
</evidence>
<dbReference type="Proteomes" id="UP000008037">
    <property type="component" value="Chromosome"/>
</dbReference>
<dbReference type="EMBL" id="CP002408">
    <property type="protein sequence ID" value="AFU59405.1"/>
    <property type="molecule type" value="Genomic_DNA"/>
</dbReference>
<dbReference type="GeneID" id="13794500"/>
<proteinExistence type="predicted"/>
<accession>K0IHJ0</accession>
<name>K0IHJ0_NITGG</name>
<organism evidence="1 2">
    <name type="scientific">Nitrososphaera gargensis (strain Ga9.2)</name>
    <dbReference type="NCBI Taxonomy" id="1237085"/>
    <lineage>
        <taxon>Archaea</taxon>
        <taxon>Nitrososphaerota</taxon>
        <taxon>Nitrososphaeria</taxon>
        <taxon>Nitrososphaerales</taxon>
        <taxon>Nitrososphaeraceae</taxon>
        <taxon>Nitrososphaera</taxon>
    </lineage>
</organism>
<gene>
    <name evidence="1" type="ordered locus">Ngar_c24830</name>
</gene>
<dbReference type="InterPro" id="IPR046257">
    <property type="entry name" value="DUF6290"/>
</dbReference>
<dbReference type="KEGG" id="nga:Ngar_c24830"/>
<keyword evidence="2" id="KW-1185">Reference proteome</keyword>
<dbReference type="BioCyc" id="CNIT1237085:G1324-2481-MONOMER"/>
<sequence length="91" mass="10377">MPTITAELSQKELEAIREYANLCGETISDLIRKALIREATLADGYGADDPAYEYQMMAVPDNGSMKSKEHKIIQENYNKIRRILGWQEITL</sequence>
<dbReference type="STRING" id="1237085.Ngar_c24830"/>
<protein>
    <submittedName>
        <fullName evidence="1">Uncharacterized protein</fullName>
    </submittedName>
</protein>
<dbReference type="OrthoDB" id="379791at2157"/>
<dbReference type="Pfam" id="PF19807">
    <property type="entry name" value="DUF6290"/>
    <property type="match status" value="1"/>
</dbReference>